<evidence type="ECO:0000259" key="12">
    <source>
        <dbReference type="PROSITE" id="PS50922"/>
    </source>
</evidence>
<dbReference type="SMART" id="SM00724">
    <property type="entry name" value="TLC"/>
    <property type="match status" value="1"/>
</dbReference>
<reference evidence="13" key="1">
    <citation type="submission" date="2023-03" db="EMBL/GenBank/DDBJ databases">
        <title>Electrophorus voltai genome.</title>
        <authorList>
            <person name="Bian C."/>
        </authorList>
    </citation>
    <scope>NUCLEOTIDE SEQUENCE</scope>
    <source>
        <strain evidence="13">CB-2022</strain>
        <tissue evidence="13">Muscle</tissue>
    </source>
</reference>
<feature type="region of interest" description="Disordered" evidence="10">
    <location>
        <begin position="446"/>
        <end position="466"/>
    </location>
</feature>
<comment type="similarity">
    <text evidence="2">Belongs to the TRAM family.</text>
</comment>
<keyword evidence="4 9" id="KW-0812">Transmembrane</keyword>
<dbReference type="EMBL" id="JAROKS010000003">
    <property type="protein sequence ID" value="KAK1805635.1"/>
    <property type="molecule type" value="Genomic_DNA"/>
</dbReference>
<evidence type="ECO:0000256" key="4">
    <source>
        <dbReference type="ARBA" id="ARBA00022692"/>
    </source>
</evidence>
<evidence type="ECO:0000256" key="9">
    <source>
        <dbReference type="PROSITE-ProRule" id="PRU00205"/>
    </source>
</evidence>
<dbReference type="GO" id="GO:0045048">
    <property type="term" value="P:protein insertion into ER membrane"/>
    <property type="evidence" value="ECO:0007669"/>
    <property type="project" value="TreeGrafter"/>
</dbReference>
<feature type="transmembrane region" description="Helical" evidence="11">
    <location>
        <begin position="138"/>
        <end position="157"/>
    </location>
</feature>
<dbReference type="GO" id="GO:0005789">
    <property type="term" value="C:endoplasmic reticulum membrane"/>
    <property type="evidence" value="ECO:0007669"/>
    <property type="project" value="TreeGrafter"/>
</dbReference>
<keyword evidence="8 9" id="KW-0472">Membrane</keyword>
<sequence length="533" mass="61732">MPQSCATLMQNSESPILRHLVLVSSLMACYWAFMVFPSGLEASRLMVFVFQEMAFRRRNKSYPFFSQEFLIQNHADIVFSLVIFILVGLMFEATAKTAILFIQPQYNTSIVTPGTNTHTHTHGEVSLYHYGWKDCVTLLFYLFITIILHAVVQEYILDKVNRRLHLSKSKNTKFNESGQLCVFYLLSSLWSFYILATEGYILHPSSLWENYPHVQLRFQVKFFYLTQLAYWFHALPELYFQKVRREEIPHQLQYICLYLSHILAAYLLNLTRVGLVLLCLQYLSEMVFHLSRLIYFVDETHRRTFELWSVGFVLTRMMTLTLMFLAVGFGLARSENQVLDWEAGNFNSLPVRLLVLFLACSTQSWLLWKFFRFQLRRTRDFRLEQAKKRAAAKQQTPRALKRDSGVYTHTHTQTEGEMRDRCHLGNISHRPSRERRAQGRERHLASAKEAQIPLTPRLTPGGPGAGTGNGPVCFLLRALLRGPEGINFPQRIGYKDMENTEENSSSSKEALGRGRNSFICKEKARGELLTGSV</sequence>
<protein>
    <recommendedName>
        <fullName evidence="12">TLC domain-containing protein</fullName>
    </recommendedName>
</protein>
<organism evidence="13 14">
    <name type="scientific">Electrophorus voltai</name>
    <dbReference type="NCBI Taxonomy" id="2609070"/>
    <lineage>
        <taxon>Eukaryota</taxon>
        <taxon>Metazoa</taxon>
        <taxon>Chordata</taxon>
        <taxon>Craniata</taxon>
        <taxon>Vertebrata</taxon>
        <taxon>Euteleostomi</taxon>
        <taxon>Actinopterygii</taxon>
        <taxon>Neopterygii</taxon>
        <taxon>Teleostei</taxon>
        <taxon>Ostariophysi</taxon>
        <taxon>Gymnotiformes</taxon>
        <taxon>Gymnotoidei</taxon>
        <taxon>Gymnotidae</taxon>
        <taxon>Electrophorus</taxon>
    </lineage>
</organism>
<dbReference type="Proteomes" id="UP001239994">
    <property type="component" value="Unassembled WGS sequence"/>
</dbReference>
<name>A0AAD9E3D1_9TELE</name>
<dbReference type="AlphaFoldDB" id="A0AAD9E3D1"/>
<dbReference type="InterPro" id="IPR006634">
    <property type="entry name" value="TLC-dom"/>
</dbReference>
<evidence type="ECO:0000313" key="13">
    <source>
        <dbReference type="EMBL" id="KAK1805635.1"/>
    </source>
</evidence>
<feature type="region of interest" description="Disordered" evidence="10">
    <location>
        <begin position="392"/>
        <end position="417"/>
    </location>
</feature>
<feature type="domain" description="TLC" evidence="12">
    <location>
        <begin position="172"/>
        <end position="381"/>
    </location>
</feature>
<dbReference type="PROSITE" id="PS50922">
    <property type="entry name" value="TLC"/>
    <property type="match status" value="1"/>
</dbReference>
<evidence type="ECO:0000313" key="14">
    <source>
        <dbReference type="Proteomes" id="UP001239994"/>
    </source>
</evidence>
<evidence type="ECO:0000256" key="1">
    <source>
        <dbReference type="ARBA" id="ARBA00004141"/>
    </source>
</evidence>
<keyword evidence="14" id="KW-1185">Reference proteome</keyword>
<evidence type="ECO:0000256" key="11">
    <source>
        <dbReference type="SAM" id="Phobius"/>
    </source>
</evidence>
<dbReference type="PANTHER" id="PTHR12371:SF4">
    <property type="entry name" value="TRANSLOCATING CHAIN-ASSOCIATED MEMBRANE PROTEIN 2"/>
    <property type="match status" value="1"/>
</dbReference>
<dbReference type="InterPro" id="IPR016447">
    <property type="entry name" value="Translocation_assoc_membrane"/>
</dbReference>
<feature type="transmembrane region" description="Helical" evidence="11">
    <location>
        <begin position="307"/>
        <end position="331"/>
    </location>
</feature>
<keyword evidence="6 11" id="KW-1133">Transmembrane helix</keyword>
<evidence type="ECO:0000256" key="7">
    <source>
        <dbReference type="ARBA" id="ARBA00023010"/>
    </source>
</evidence>
<accession>A0AAD9E3D1</accession>
<evidence type="ECO:0000256" key="8">
    <source>
        <dbReference type="ARBA" id="ARBA00023136"/>
    </source>
</evidence>
<keyword evidence="5" id="KW-0653">Protein transport</keyword>
<feature type="transmembrane region" description="Helical" evidence="11">
    <location>
        <begin position="351"/>
        <end position="371"/>
    </location>
</feature>
<dbReference type="GO" id="GO:0006616">
    <property type="term" value="P:SRP-dependent cotranslational protein targeting to membrane, translocation"/>
    <property type="evidence" value="ECO:0007669"/>
    <property type="project" value="InterPro"/>
</dbReference>
<keyword evidence="3" id="KW-0813">Transport</keyword>
<feature type="transmembrane region" description="Helical" evidence="11">
    <location>
        <begin position="178"/>
        <end position="202"/>
    </location>
</feature>
<evidence type="ECO:0000256" key="10">
    <source>
        <dbReference type="SAM" id="MobiDB-lite"/>
    </source>
</evidence>
<comment type="caution">
    <text evidence="13">The sequence shown here is derived from an EMBL/GenBank/DDBJ whole genome shotgun (WGS) entry which is preliminary data.</text>
</comment>
<dbReference type="PANTHER" id="PTHR12371">
    <property type="entry name" value="TRANSLOCATION ASSOCIATED MEMBRANE PROTEIN"/>
    <property type="match status" value="1"/>
</dbReference>
<feature type="transmembrane region" description="Helical" evidence="11">
    <location>
        <begin position="77"/>
        <end position="102"/>
    </location>
</feature>
<proteinExistence type="inferred from homology"/>
<keyword evidence="7" id="KW-0811">Translocation</keyword>
<dbReference type="Pfam" id="PF03798">
    <property type="entry name" value="TRAM_LAG1_CLN8"/>
    <property type="match status" value="1"/>
</dbReference>
<evidence type="ECO:0000256" key="5">
    <source>
        <dbReference type="ARBA" id="ARBA00022927"/>
    </source>
</evidence>
<comment type="subcellular location">
    <subcellularLocation>
        <location evidence="1">Membrane</location>
        <topology evidence="1">Multi-pass membrane protein</topology>
    </subcellularLocation>
</comment>
<evidence type="ECO:0000256" key="3">
    <source>
        <dbReference type="ARBA" id="ARBA00022448"/>
    </source>
</evidence>
<evidence type="ECO:0000256" key="2">
    <source>
        <dbReference type="ARBA" id="ARBA00005999"/>
    </source>
</evidence>
<feature type="region of interest" description="Disordered" evidence="10">
    <location>
        <begin position="497"/>
        <end position="516"/>
    </location>
</feature>
<gene>
    <name evidence="13" type="ORF">P4O66_019915</name>
</gene>
<evidence type="ECO:0000256" key="6">
    <source>
        <dbReference type="ARBA" id="ARBA00022989"/>
    </source>
</evidence>